<evidence type="ECO:0000313" key="7">
    <source>
        <dbReference type="EMBL" id="SBV98973.1"/>
    </source>
</evidence>
<dbReference type="InterPro" id="IPR004625">
    <property type="entry name" value="PyrdxlKinase"/>
</dbReference>
<dbReference type="Gene3D" id="3.40.1190.20">
    <property type="match status" value="1"/>
</dbReference>
<dbReference type="AlphaFoldDB" id="A0A212JHP5"/>
<dbReference type="CDD" id="cd01173">
    <property type="entry name" value="pyridoxal_pyridoxamine_kinase"/>
    <property type="match status" value="1"/>
</dbReference>
<dbReference type="GO" id="GO:0005829">
    <property type="term" value="C:cytosol"/>
    <property type="evidence" value="ECO:0007669"/>
    <property type="project" value="TreeGrafter"/>
</dbReference>
<gene>
    <name evidence="7" type="ORF">KL86DPRO_11482</name>
</gene>
<protein>
    <recommendedName>
        <fullName evidence="1">pyridoxal kinase</fullName>
        <ecNumber evidence="1">2.7.1.35</ecNumber>
    </recommendedName>
</protein>
<evidence type="ECO:0000256" key="5">
    <source>
        <dbReference type="ARBA" id="ARBA00022840"/>
    </source>
</evidence>
<dbReference type="Pfam" id="PF08543">
    <property type="entry name" value="Phos_pyr_kin"/>
    <property type="match status" value="1"/>
</dbReference>
<dbReference type="GO" id="GO:0005524">
    <property type="term" value="F:ATP binding"/>
    <property type="evidence" value="ECO:0007669"/>
    <property type="project" value="UniProtKB-KW"/>
</dbReference>
<keyword evidence="5" id="KW-0067">ATP-binding</keyword>
<evidence type="ECO:0000256" key="4">
    <source>
        <dbReference type="ARBA" id="ARBA00022777"/>
    </source>
</evidence>
<dbReference type="GO" id="GO:0008478">
    <property type="term" value="F:pyridoxal kinase activity"/>
    <property type="evidence" value="ECO:0007669"/>
    <property type="project" value="UniProtKB-EC"/>
</dbReference>
<dbReference type="PANTHER" id="PTHR10534:SF2">
    <property type="entry name" value="PYRIDOXAL KINASE"/>
    <property type="match status" value="1"/>
</dbReference>
<evidence type="ECO:0000259" key="6">
    <source>
        <dbReference type="Pfam" id="PF08543"/>
    </source>
</evidence>
<dbReference type="InterPro" id="IPR029056">
    <property type="entry name" value="Ribokinase-like"/>
</dbReference>
<proteinExistence type="predicted"/>
<dbReference type="PANTHER" id="PTHR10534">
    <property type="entry name" value="PYRIDOXAL KINASE"/>
    <property type="match status" value="1"/>
</dbReference>
<evidence type="ECO:0000256" key="1">
    <source>
        <dbReference type="ARBA" id="ARBA00012104"/>
    </source>
</evidence>
<evidence type="ECO:0000256" key="3">
    <source>
        <dbReference type="ARBA" id="ARBA00022741"/>
    </source>
</evidence>
<keyword evidence="3" id="KW-0547">Nucleotide-binding</keyword>
<accession>A0A212JHP5</accession>
<organism evidence="7">
    <name type="scientific">uncultured delta proteobacterium</name>
    <dbReference type="NCBI Taxonomy" id="34034"/>
    <lineage>
        <taxon>Bacteria</taxon>
        <taxon>Deltaproteobacteria</taxon>
        <taxon>environmental samples</taxon>
    </lineage>
</organism>
<evidence type="ECO:0000256" key="2">
    <source>
        <dbReference type="ARBA" id="ARBA00022679"/>
    </source>
</evidence>
<dbReference type="GO" id="GO:0009443">
    <property type="term" value="P:pyridoxal 5'-phosphate salvage"/>
    <property type="evidence" value="ECO:0007669"/>
    <property type="project" value="InterPro"/>
</dbReference>
<keyword evidence="4 7" id="KW-0418">Kinase</keyword>
<keyword evidence="2" id="KW-0808">Transferase</keyword>
<dbReference type="NCBIfam" id="NF005491">
    <property type="entry name" value="PRK07105.1"/>
    <property type="match status" value="1"/>
</dbReference>
<sequence length="291" mass="31263">MRSPLTSVAAIHDLSGFGRTSLAVAIPILSTMGAQVYSLPTAVLSSETGAFDDFVFVDLTHAMAGFLDHWDRLGAKFDAVYSGFLGSPAQVDLVARCIENNLLPGGFAVVDPVLGDNGALDATMTDDMVERMRWLVTRAHCITPNLTEAAFLLGEKFPDKELSVGTLREWLARLGDMGPEKVIITSASSSKNGHKTAVAAYDRPRDMYWQVACDYIPAFYPGTGDTFASVVTGSLLQGDSLPVAIDRAAQFVTLGIKATFGHDLPTRNGILLERVLRSLNAPMTASTYTLL</sequence>
<dbReference type="EMBL" id="FLUQ01000001">
    <property type="protein sequence ID" value="SBV98973.1"/>
    <property type="molecule type" value="Genomic_DNA"/>
</dbReference>
<dbReference type="EC" id="2.7.1.35" evidence="1"/>
<reference evidence="7" key="1">
    <citation type="submission" date="2016-04" db="EMBL/GenBank/DDBJ databases">
        <authorList>
            <person name="Evans L.H."/>
            <person name="Alamgir A."/>
            <person name="Owens N."/>
            <person name="Weber N.D."/>
            <person name="Virtaneva K."/>
            <person name="Barbian K."/>
            <person name="Babar A."/>
            <person name="Rosenke K."/>
        </authorList>
    </citation>
    <scope>NUCLEOTIDE SEQUENCE</scope>
    <source>
        <strain evidence="7">86</strain>
    </source>
</reference>
<dbReference type="SUPFAM" id="SSF53613">
    <property type="entry name" value="Ribokinase-like"/>
    <property type="match status" value="1"/>
</dbReference>
<dbReference type="InterPro" id="IPR013749">
    <property type="entry name" value="PM/HMP-P_kinase-1"/>
</dbReference>
<name>A0A212JHP5_9DELT</name>
<feature type="domain" description="Pyridoxamine kinase/Phosphomethylpyrimidine kinase" evidence="6">
    <location>
        <begin position="75"/>
        <end position="260"/>
    </location>
</feature>